<dbReference type="EMBL" id="KV454482">
    <property type="protein sequence ID" value="ODV60542.1"/>
    <property type="molecule type" value="Genomic_DNA"/>
</dbReference>
<feature type="region of interest" description="Disordered" evidence="1">
    <location>
        <begin position="85"/>
        <end position="113"/>
    </location>
</feature>
<keyword evidence="3" id="KW-1185">Reference proteome</keyword>
<dbReference type="AlphaFoldDB" id="A0A1D2VG30"/>
<organism evidence="2 3">
    <name type="scientific">Ascoidea rubescens DSM 1968</name>
    <dbReference type="NCBI Taxonomy" id="1344418"/>
    <lineage>
        <taxon>Eukaryota</taxon>
        <taxon>Fungi</taxon>
        <taxon>Dikarya</taxon>
        <taxon>Ascomycota</taxon>
        <taxon>Saccharomycotina</taxon>
        <taxon>Saccharomycetes</taxon>
        <taxon>Ascoideaceae</taxon>
        <taxon>Ascoidea</taxon>
    </lineage>
</organism>
<proteinExistence type="predicted"/>
<protein>
    <submittedName>
        <fullName evidence="2">Uncharacterized protein</fullName>
    </submittedName>
</protein>
<dbReference type="InParanoid" id="A0A1D2VG30"/>
<feature type="compositionally biased region" description="Acidic residues" evidence="1">
    <location>
        <begin position="199"/>
        <end position="211"/>
    </location>
</feature>
<evidence type="ECO:0000313" key="3">
    <source>
        <dbReference type="Proteomes" id="UP000095038"/>
    </source>
</evidence>
<dbReference type="GeneID" id="30965514"/>
<name>A0A1D2VG30_9ASCO</name>
<dbReference type="Proteomes" id="UP000095038">
    <property type="component" value="Unassembled WGS sequence"/>
</dbReference>
<gene>
    <name evidence="2" type="ORF">ASCRUDRAFT_71030</name>
</gene>
<reference evidence="3" key="1">
    <citation type="submission" date="2016-05" db="EMBL/GenBank/DDBJ databases">
        <title>Comparative genomics of biotechnologically important yeasts.</title>
        <authorList>
            <consortium name="DOE Joint Genome Institute"/>
            <person name="Riley R."/>
            <person name="Haridas S."/>
            <person name="Wolfe K.H."/>
            <person name="Lopes M.R."/>
            <person name="Hittinger C.T."/>
            <person name="Goker M."/>
            <person name="Salamov A."/>
            <person name="Wisecaver J."/>
            <person name="Long T.M."/>
            <person name="Aerts A.L."/>
            <person name="Barry K."/>
            <person name="Choi C."/>
            <person name="Clum A."/>
            <person name="Coughlan A.Y."/>
            <person name="Deshpande S."/>
            <person name="Douglass A.P."/>
            <person name="Hanson S.J."/>
            <person name="Klenk H.-P."/>
            <person name="Labutti K."/>
            <person name="Lapidus A."/>
            <person name="Lindquist E."/>
            <person name="Lipzen A."/>
            <person name="Meier-Kolthoff J.P."/>
            <person name="Ohm R.A."/>
            <person name="Otillar R.P."/>
            <person name="Pangilinan J."/>
            <person name="Peng Y."/>
            <person name="Rokas A."/>
            <person name="Rosa C.A."/>
            <person name="Scheuner C."/>
            <person name="Sibirny A.A."/>
            <person name="Slot J.C."/>
            <person name="Stielow J.B."/>
            <person name="Sun H."/>
            <person name="Kurtzman C.P."/>
            <person name="Blackwell M."/>
            <person name="Grigoriev I.V."/>
            <person name="Jeffries T.W."/>
        </authorList>
    </citation>
    <scope>NUCLEOTIDE SEQUENCE [LARGE SCALE GENOMIC DNA]</scope>
    <source>
        <strain evidence="3">DSM 1968</strain>
    </source>
</reference>
<feature type="compositionally biased region" description="Basic and acidic residues" evidence="1">
    <location>
        <begin position="19"/>
        <end position="38"/>
    </location>
</feature>
<accession>A0A1D2VG30</accession>
<sequence>MGKKEQEKTESKQNSNRTQTEHKQKQLETLEKQQHRRDGVCWHPCASSRKTAVNEDGKGSLDAKTQNYELIPTRRGFLRSGLEGECKKKHGQQRQRDGFCRAGSSDRSARRPPPDACQLVSLCAVLCTSKKISCVMRARVSRALLNVSERSQNAFSWQTLSPEHARVRNKERTKRTGFMCVSFRKQQNAEAHTRGSSGEGEEGEEEGEGVEEPSTATYYPLPLLDPAEAQCMKAIGSGVQEL</sequence>
<evidence type="ECO:0000256" key="1">
    <source>
        <dbReference type="SAM" id="MobiDB-lite"/>
    </source>
</evidence>
<evidence type="ECO:0000313" key="2">
    <source>
        <dbReference type="EMBL" id="ODV60542.1"/>
    </source>
</evidence>
<dbReference type="RefSeq" id="XP_020046849.1">
    <property type="nucleotide sequence ID" value="XM_020191878.1"/>
</dbReference>
<feature type="region of interest" description="Disordered" evidence="1">
    <location>
        <begin position="187"/>
        <end position="219"/>
    </location>
</feature>
<feature type="compositionally biased region" description="Basic and acidic residues" evidence="1">
    <location>
        <begin position="1"/>
        <end position="11"/>
    </location>
</feature>
<feature type="region of interest" description="Disordered" evidence="1">
    <location>
        <begin position="1"/>
        <end position="38"/>
    </location>
</feature>